<dbReference type="PANTHER" id="PTHR24009">
    <property type="entry name" value="RNA-BINDING (RRM/RBD/RNP MOTIFS)"/>
    <property type="match status" value="1"/>
</dbReference>
<keyword evidence="3 6" id="KW-0862">Zinc</keyword>
<accession>A0A6A3ADH7</accession>
<evidence type="ECO:0000256" key="3">
    <source>
        <dbReference type="ARBA" id="ARBA00022833"/>
    </source>
</evidence>
<feature type="zinc finger region" description="C3H1-type" evidence="6">
    <location>
        <begin position="136"/>
        <end position="158"/>
    </location>
</feature>
<dbReference type="EMBL" id="VEPZ02001007">
    <property type="protein sequence ID" value="KAE8702614.1"/>
    <property type="molecule type" value="Genomic_DNA"/>
</dbReference>
<dbReference type="GO" id="GO:0003677">
    <property type="term" value="F:DNA binding"/>
    <property type="evidence" value="ECO:0007669"/>
    <property type="project" value="UniProtKB-KW"/>
</dbReference>
<dbReference type="GO" id="GO:0003723">
    <property type="term" value="F:RNA binding"/>
    <property type="evidence" value="ECO:0007669"/>
    <property type="project" value="UniProtKB-KW"/>
</dbReference>
<sequence length="224" mass="24470">MDGYEATRIVLSRIQSLEPENASRIMGLLLIQDHGEKEMIRLAFGPEALLHSLILKAKKDLGLPTNPSSLISRQSSCSSRLLGSTTGMVDEFQLQDQLSFLNESSQNHDLFYTQAPELSSDVLGADDPASGLWWRHCLCFARGYCKNGNNCIFIHGGVGETGSVAAAEGDNNIVGSPNKIEMMDQCHELLGSKSARQQRLTATSQLIGSPPFPYSPKCMKLVLQ</sequence>
<evidence type="ECO:0000256" key="6">
    <source>
        <dbReference type="PROSITE-ProRule" id="PRU00723"/>
    </source>
</evidence>
<evidence type="ECO:0000256" key="4">
    <source>
        <dbReference type="ARBA" id="ARBA00022884"/>
    </source>
</evidence>
<protein>
    <recommendedName>
        <fullName evidence="7">C3H1-type domain-containing protein</fullName>
    </recommendedName>
</protein>
<reference evidence="8" key="1">
    <citation type="submission" date="2019-09" db="EMBL/GenBank/DDBJ databases">
        <title>Draft genome information of white flower Hibiscus syriacus.</title>
        <authorList>
            <person name="Kim Y.-M."/>
        </authorList>
    </citation>
    <scope>NUCLEOTIDE SEQUENCE [LARGE SCALE GENOMIC DNA]</scope>
    <source>
        <strain evidence="8">YM2019G1</strain>
    </source>
</reference>
<dbReference type="AlphaFoldDB" id="A0A6A3ADH7"/>
<evidence type="ECO:0000313" key="8">
    <source>
        <dbReference type="EMBL" id="KAE8702614.1"/>
    </source>
</evidence>
<gene>
    <name evidence="8" type="ORF">F3Y22_tig00110482pilonHSYRG00467</name>
</gene>
<dbReference type="PANTHER" id="PTHR24009:SF3">
    <property type="entry name" value="RNA-BINDING (RRM_RBD_RNP MOTIFS) FAMILY PROTEIN-RELATED"/>
    <property type="match status" value="1"/>
</dbReference>
<keyword evidence="1 6" id="KW-0479">Metal-binding</keyword>
<dbReference type="Pfam" id="PF23182">
    <property type="entry name" value="PABC_AtC3H46"/>
    <property type="match status" value="1"/>
</dbReference>
<keyword evidence="5" id="KW-0238">DNA-binding</keyword>
<evidence type="ECO:0000313" key="9">
    <source>
        <dbReference type="Proteomes" id="UP000436088"/>
    </source>
</evidence>
<keyword evidence="2 6" id="KW-0863">Zinc-finger</keyword>
<comment type="caution">
    <text evidence="8">The sequence shown here is derived from an EMBL/GenBank/DDBJ whole genome shotgun (WGS) entry which is preliminary data.</text>
</comment>
<dbReference type="InterPro" id="IPR000571">
    <property type="entry name" value="Znf_CCCH"/>
</dbReference>
<evidence type="ECO:0000256" key="2">
    <source>
        <dbReference type="ARBA" id="ARBA00022771"/>
    </source>
</evidence>
<dbReference type="GO" id="GO:0008270">
    <property type="term" value="F:zinc ion binding"/>
    <property type="evidence" value="ECO:0007669"/>
    <property type="project" value="UniProtKB-KW"/>
</dbReference>
<name>A0A6A3ADH7_HIBSY</name>
<organism evidence="8 9">
    <name type="scientific">Hibiscus syriacus</name>
    <name type="common">Rose of Sharon</name>
    <dbReference type="NCBI Taxonomy" id="106335"/>
    <lineage>
        <taxon>Eukaryota</taxon>
        <taxon>Viridiplantae</taxon>
        <taxon>Streptophyta</taxon>
        <taxon>Embryophyta</taxon>
        <taxon>Tracheophyta</taxon>
        <taxon>Spermatophyta</taxon>
        <taxon>Magnoliopsida</taxon>
        <taxon>eudicotyledons</taxon>
        <taxon>Gunneridae</taxon>
        <taxon>Pentapetalae</taxon>
        <taxon>rosids</taxon>
        <taxon>malvids</taxon>
        <taxon>Malvales</taxon>
        <taxon>Malvaceae</taxon>
        <taxon>Malvoideae</taxon>
        <taxon>Hibiscus</taxon>
    </lineage>
</organism>
<evidence type="ECO:0000259" key="7">
    <source>
        <dbReference type="PROSITE" id="PS50103"/>
    </source>
</evidence>
<keyword evidence="4" id="KW-0694">RNA-binding</keyword>
<evidence type="ECO:0000256" key="5">
    <source>
        <dbReference type="ARBA" id="ARBA00023125"/>
    </source>
</evidence>
<feature type="domain" description="C3H1-type" evidence="7">
    <location>
        <begin position="136"/>
        <end position="158"/>
    </location>
</feature>
<evidence type="ECO:0000256" key="1">
    <source>
        <dbReference type="ARBA" id="ARBA00022723"/>
    </source>
</evidence>
<keyword evidence="9" id="KW-1185">Reference proteome</keyword>
<proteinExistence type="predicted"/>
<dbReference type="InterPro" id="IPR056276">
    <property type="entry name" value="AtC3H46-like_PABC-like"/>
</dbReference>
<dbReference type="PROSITE" id="PS50103">
    <property type="entry name" value="ZF_C3H1"/>
    <property type="match status" value="1"/>
</dbReference>
<dbReference type="Proteomes" id="UP000436088">
    <property type="component" value="Unassembled WGS sequence"/>
</dbReference>